<dbReference type="AlphaFoldDB" id="A0A381RLN5"/>
<proteinExistence type="predicted"/>
<sequence length="50" mass="5888">VVGLFLSLHHEVRPVHVNADDLLHDPVHIVQTEYLQTLRNERPESRHLTR</sequence>
<gene>
    <name evidence="1" type="ORF">METZ01_LOCUS43681</name>
</gene>
<evidence type="ECO:0000313" key="1">
    <source>
        <dbReference type="EMBL" id="SUZ90827.1"/>
    </source>
</evidence>
<accession>A0A381RLN5</accession>
<name>A0A381RLN5_9ZZZZ</name>
<organism evidence="1">
    <name type="scientific">marine metagenome</name>
    <dbReference type="NCBI Taxonomy" id="408172"/>
    <lineage>
        <taxon>unclassified sequences</taxon>
        <taxon>metagenomes</taxon>
        <taxon>ecological metagenomes</taxon>
    </lineage>
</organism>
<dbReference type="EMBL" id="UINC01001926">
    <property type="protein sequence ID" value="SUZ90827.1"/>
    <property type="molecule type" value="Genomic_DNA"/>
</dbReference>
<feature type="non-terminal residue" evidence="1">
    <location>
        <position position="1"/>
    </location>
</feature>
<protein>
    <submittedName>
        <fullName evidence="1">Uncharacterized protein</fullName>
    </submittedName>
</protein>
<reference evidence="1" key="1">
    <citation type="submission" date="2018-05" db="EMBL/GenBank/DDBJ databases">
        <authorList>
            <person name="Lanie J.A."/>
            <person name="Ng W.-L."/>
            <person name="Kazmierczak K.M."/>
            <person name="Andrzejewski T.M."/>
            <person name="Davidsen T.M."/>
            <person name="Wayne K.J."/>
            <person name="Tettelin H."/>
            <person name="Glass J.I."/>
            <person name="Rusch D."/>
            <person name="Podicherti R."/>
            <person name="Tsui H.-C.T."/>
            <person name="Winkler M.E."/>
        </authorList>
    </citation>
    <scope>NUCLEOTIDE SEQUENCE</scope>
</reference>